<gene>
    <name evidence="1" type="ORF">N781_16890</name>
</gene>
<dbReference type="STRING" id="1385510.GCA_000425205_02055"/>
<dbReference type="RefSeq" id="WP_233422719.1">
    <property type="nucleotide sequence ID" value="NZ_AULI01000008.1"/>
</dbReference>
<name>A0A0A5GGP3_9BACI</name>
<keyword evidence="1" id="KW-0808">Transferase</keyword>
<dbReference type="Proteomes" id="UP000030528">
    <property type="component" value="Unassembled WGS sequence"/>
</dbReference>
<dbReference type="InterPro" id="IPR029063">
    <property type="entry name" value="SAM-dependent_MTases_sf"/>
</dbReference>
<organism evidence="1 2">
    <name type="scientific">Pontibacillus halophilus JSM 076056 = DSM 19796</name>
    <dbReference type="NCBI Taxonomy" id="1385510"/>
    <lineage>
        <taxon>Bacteria</taxon>
        <taxon>Bacillati</taxon>
        <taxon>Bacillota</taxon>
        <taxon>Bacilli</taxon>
        <taxon>Bacillales</taxon>
        <taxon>Bacillaceae</taxon>
        <taxon>Pontibacillus</taxon>
    </lineage>
</organism>
<dbReference type="GO" id="GO:0008168">
    <property type="term" value="F:methyltransferase activity"/>
    <property type="evidence" value="ECO:0007669"/>
    <property type="project" value="UniProtKB-KW"/>
</dbReference>
<proteinExistence type="predicted"/>
<sequence length="350" mass="41334">METAQKSSMNRPFTEEYIDWTEVLPSFRVDLRNYTDKERNKFVKMDRIKDWSSVTWKDVGRPYEVKTYAKERVQYEAEHEKEMDPHTAWTYFNRSFHEWFVKHVPDELNDKKKAFAKSISSFNYNEIKAALTDVVQIQLWNYVHRIEDGIWDPRGKRALFEGLDVGHNPKILFLGAAEGYEALQLGAMYPGGQITMVDYDEYCKTTRFGTFPSTYPFLGENPNTGQKKVYYKDDLHVEYIVDDIRNLSFGREFDIVLSVGMLEHFPDAYKPEVVDWHRRFTKPGGYAILTTPRNQFKSRLYYRVMADVMNHTYRELMTLEQMGLFLYENGMDIVRSGYIKVHNAIVAKVR</sequence>
<keyword evidence="1" id="KW-0489">Methyltransferase</keyword>
<protein>
    <submittedName>
        <fullName evidence="1">Methyltransferase type 11</fullName>
    </submittedName>
</protein>
<dbReference type="GO" id="GO:0032259">
    <property type="term" value="P:methylation"/>
    <property type="evidence" value="ECO:0007669"/>
    <property type="project" value="UniProtKB-KW"/>
</dbReference>
<dbReference type="EMBL" id="AVPE01000006">
    <property type="protein sequence ID" value="KGX92411.1"/>
    <property type="molecule type" value="Genomic_DNA"/>
</dbReference>
<evidence type="ECO:0000313" key="1">
    <source>
        <dbReference type="EMBL" id="KGX92411.1"/>
    </source>
</evidence>
<dbReference type="SUPFAM" id="SSF53335">
    <property type="entry name" value="S-adenosyl-L-methionine-dependent methyltransferases"/>
    <property type="match status" value="1"/>
</dbReference>
<comment type="caution">
    <text evidence="1">The sequence shown here is derived from an EMBL/GenBank/DDBJ whole genome shotgun (WGS) entry which is preliminary data.</text>
</comment>
<evidence type="ECO:0000313" key="2">
    <source>
        <dbReference type="Proteomes" id="UP000030528"/>
    </source>
</evidence>
<dbReference type="Gene3D" id="3.40.50.150">
    <property type="entry name" value="Vaccinia Virus protein VP39"/>
    <property type="match status" value="1"/>
</dbReference>
<dbReference type="eggNOG" id="COG2226">
    <property type="taxonomic scope" value="Bacteria"/>
</dbReference>
<accession>A0A0A5GGP3</accession>
<dbReference type="CDD" id="cd02440">
    <property type="entry name" value="AdoMet_MTases"/>
    <property type="match status" value="1"/>
</dbReference>
<dbReference type="Pfam" id="PF13489">
    <property type="entry name" value="Methyltransf_23"/>
    <property type="match status" value="1"/>
</dbReference>
<reference evidence="1 2" key="1">
    <citation type="submission" date="2013-08" db="EMBL/GenBank/DDBJ databases">
        <authorList>
            <person name="Huang J."/>
            <person name="Wang G."/>
        </authorList>
    </citation>
    <scope>NUCLEOTIDE SEQUENCE [LARGE SCALE GENOMIC DNA]</scope>
    <source>
        <strain evidence="1 2">JSM 076056</strain>
    </source>
</reference>
<dbReference type="AlphaFoldDB" id="A0A0A5GGP3"/>
<keyword evidence="2" id="KW-1185">Reference proteome</keyword>